<evidence type="ECO:0008006" key="3">
    <source>
        <dbReference type="Google" id="ProtNLM"/>
    </source>
</evidence>
<dbReference type="AlphaFoldDB" id="A0A4V3CZM4"/>
<comment type="caution">
    <text evidence="1">The sequence shown here is derived from an EMBL/GenBank/DDBJ whole genome shotgun (WGS) entry which is preliminary data.</text>
</comment>
<reference evidence="1 2" key="1">
    <citation type="submission" date="2019-03" db="EMBL/GenBank/DDBJ databases">
        <title>Genomic Encyclopedia of Type Strains, Phase IV (KMG-IV): sequencing the most valuable type-strain genomes for metagenomic binning, comparative biology and taxonomic classification.</title>
        <authorList>
            <person name="Goeker M."/>
        </authorList>
    </citation>
    <scope>NUCLEOTIDE SEQUENCE [LARGE SCALE GENOMIC DNA]</scope>
    <source>
        <strain evidence="1 2">DSM 45361</strain>
    </source>
</reference>
<name>A0A4V3CZM4_LABRH</name>
<gene>
    <name evidence="1" type="ORF">EV186_102142</name>
</gene>
<evidence type="ECO:0000313" key="2">
    <source>
        <dbReference type="Proteomes" id="UP000295444"/>
    </source>
</evidence>
<protein>
    <recommendedName>
        <fullName evidence="3">Antibiotic biosynthesis monooxygenase</fullName>
    </recommendedName>
</protein>
<dbReference type="OrthoDB" id="163010at2"/>
<sequence length="103" mass="11022">MSAKIIQYRTRREAAAENRRLVEAVLREAAQVADIQYAAFQQDDGVTFVHIVSQGSAQLTGLASFAEFQRDFDSRVEPGSRTTTTVDVLGLAVAPTPAAAPGA</sequence>
<evidence type="ECO:0000313" key="1">
    <source>
        <dbReference type="EMBL" id="TDQ00281.1"/>
    </source>
</evidence>
<proteinExistence type="predicted"/>
<dbReference type="RefSeq" id="WP_133849018.1">
    <property type="nucleotide sequence ID" value="NZ_SNXZ01000002.1"/>
</dbReference>
<dbReference type="EMBL" id="SNXZ01000002">
    <property type="protein sequence ID" value="TDQ00281.1"/>
    <property type="molecule type" value="Genomic_DNA"/>
</dbReference>
<dbReference type="Proteomes" id="UP000295444">
    <property type="component" value="Unassembled WGS sequence"/>
</dbReference>
<keyword evidence="2" id="KW-1185">Reference proteome</keyword>
<organism evidence="1 2">
    <name type="scientific">Labedaea rhizosphaerae</name>
    <dbReference type="NCBI Taxonomy" id="598644"/>
    <lineage>
        <taxon>Bacteria</taxon>
        <taxon>Bacillati</taxon>
        <taxon>Actinomycetota</taxon>
        <taxon>Actinomycetes</taxon>
        <taxon>Pseudonocardiales</taxon>
        <taxon>Pseudonocardiaceae</taxon>
        <taxon>Labedaea</taxon>
    </lineage>
</organism>
<accession>A0A4V3CZM4</accession>